<dbReference type="Gene3D" id="3.40.50.300">
    <property type="entry name" value="P-loop containing nucleotide triphosphate hydrolases"/>
    <property type="match status" value="1"/>
</dbReference>
<evidence type="ECO:0000256" key="5">
    <source>
        <dbReference type="PROSITE-ProRule" id="PRU00042"/>
    </source>
</evidence>
<keyword evidence="3 5" id="KW-0863">Zinc-finger</keyword>
<dbReference type="Gene3D" id="3.30.160.60">
    <property type="entry name" value="Classic Zinc Finger"/>
    <property type="match status" value="2"/>
</dbReference>
<dbReference type="Proteomes" id="UP001172159">
    <property type="component" value="Unassembled WGS sequence"/>
</dbReference>
<dbReference type="SUPFAM" id="SSF57667">
    <property type="entry name" value="beta-beta-alpha zinc fingers"/>
    <property type="match status" value="2"/>
</dbReference>
<evidence type="ECO:0000256" key="2">
    <source>
        <dbReference type="ARBA" id="ARBA00022737"/>
    </source>
</evidence>
<dbReference type="InterPro" id="IPR013087">
    <property type="entry name" value="Znf_C2H2_type"/>
</dbReference>
<gene>
    <name evidence="8" type="ORF">B0T21DRAFT_386246</name>
</gene>
<dbReference type="SMART" id="SM00355">
    <property type="entry name" value="ZnF_C2H2"/>
    <property type="match status" value="5"/>
</dbReference>
<dbReference type="Pfam" id="PF24883">
    <property type="entry name" value="NPHP3_N"/>
    <property type="match status" value="1"/>
</dbReference>
<organism evidence="8 9">
    <name type="scientific">Apiosordaria backusii</name>
    <dbReference type="NCBI Taxonomy" id="314023"/>
    <lineage>
        <taxon>Eukaryota</taxon>
        <taxon>Fungi</taxon>
        <taxon>Dikarya</taxon>
        <taxon>Ascomycota</taxon>
        <taxon>Pezizomycotina</taxon>
        <taxon>Sordariomycetes</taxon>
        <taxon>Sordariomycetidae</taxon>
        <taxon>Sordariales</taxon>
        <taxon>Lasiosphaeriaceae</taxon>
        <taxon>Apiosordaria</taxon>
    </lineage>
</organism>
<evidence type="ECO:0000313" key="9">
    <source>
        <dbReference type="Proteomes" id="UP001172159"/>
    </source>
</evidence>
<evidence type="ECO:0000313" key="8">
    <source>
        <dbReference type="EMBL" id="KAK0721354.1"/>
    </source>
</evidence>
<dbReference type="InterPro" id="IPR036236">
    <property type="entry name" value="Znf_C2H2_sf"/>
</dbReference>
<dbReference type="InterPro" id="IPR056125">
    <property type="entry name" value="DUF7708"/>
</dbReference>
<feature type="region of interest" description="Disordered" evidence="6">
    <location>
        <begin position="828"/>
        <end position="888"/>
    </location>
</feature>
<proteinExistence type="predicted"/>
<evidence type="ECO:0000256" key="4">
    <source>
        <dbReference type="ARBA" id="ARBA00022833"/>
    </source>
</evidence>
<comment type="caution">
    <text evidence="8">The sequence shown here is derived from an EMBL/GenBank/DDBJ whole genome shotgun (WGS) entry which is preliminary data.</text>
</comment>
<evidence type="ECO:0000256" key="6">
    <source>
        <dbReference type="SAM" id="MobiDB-lite"/>
    </source>
</evidence>
<dbReference type="AlphaFoldDB" id="A0AA40DYP0"/>
<dbReference type="PANTHER" id="PTHR10039">
    <property type="entry name" value="AMELOGENIN"/>
    <property type="match status" value="1"/>
</dbReference>
<dbReference type="PROSITE" id="PS00028">
    <property type="entry name" value="ZINC_FINGER_C2H2_1"/>
    <property type="match status" value="2"/>
</dbReference>
<keyword evidence="9" id="KW-1185">Reference proteome</keyword>
<dbReference type="Pfam" id="PF22939">
    <property type="entry name" value="WHD_GPIID"/>
    <property type="match status" value="1"/>
</dbReference>
<evidence type="ECO:0000256" key="1">
    <source>
        <dbReference type="ARBA" id="ARBA00022723"/>
    </source>
</evidence>
<dbReference type="Pfam" id="PF00096">
    <property type="entry name" value="zf-C2H2"/>
    <property type="match status" value="3"/>
</dbReference>
<dbReference type="GO" id="GO:0008270">
    <property type="term" value="F:zinc ion binding"/>
    <property type="evidence" value="ECO:0007669"/>
    <property type="project" value="UniProtKB-KW"/>
</dbReference>
<feature type="domain" description="C2H2-type" evidence="7">
    <location>
        <begin position="940"/>
        <end position="967"/>
    </location>
</feature>
<protein>
    <recommendedName>
        <fullName evidence="7">C2H2-type domain-containing protein</fullName>
    </recommendedName>
</protein>
<feature type="compositionally biased region" description="Basic and acidic residues" evidence="6">
    <location>
        <begin position="828"/>
        <end position="841"/>
    </location>
</feature>
<dbReference type="InterPro" id="IPR056884">
    <property type="entry name" value="NPHP3-like_N"/>
</dbReference>
<dbReference type="FunFam" id="3.30.160.60:FF:000671">
    <property type="entry name" value="Zinc finger protein 26"/>
    <property type="match status" value="1"/>
</dbReference>
<dbReference type="InterPro" id="IPR054471">
    <property type="entry name" value="GPIID_WHD"/>
</dbReference>
<dbReference type="Pfam" id="PF24809">
    <property type="entry name" value="DUF7708"/>
    <property type="match status" value="1"/>
</dbReference>
<dbReference type="PROSITE" id="PS50157">
    <property type="entry name" value="ZINC_FINGER_C2H2_2"/>
    <property type="match status" value="3"/>
</dbReference>
<evidence type="ECO:0000256" key="3">
    <source>
        <dbReference type="ARBA" id="ARBA00022771"/>
    </source>
</evidence>
<keyword evidence="4" id="KW-0862">Zinc</keyword>
<feature type="domain" description="C2H2-type" evidence="7">
    <location>
        <begin position="968"/>
        <end position="995"/>
    </location>
</feature>
<name>A0AA40DYP0_9PEZI</name>
<dbReference type="PANTHER" id="PTHR10039:SF14">
    <property type="entry name" value="NACHT DOMAIN-CONTAINING PROTEIN"/>
    <property type="match status" value="1"/>
</dbReference>
<dbReference type="SUPFAM" id="SSF52540">
    <property type="entry name" value="P-loop containing nucleoside triphosphate hydrolases"/>
    <property type="match status" value="1"/>
</dbReference>
<keyword evidence="1" id="KW-0479">Metal-binding</keyword>
<accession>A0AA40DYP0</accession>
<feature type="domain" description="C2H2-type" evidence="7">
    <location>
        <begin position="912"/>
        <end position="939"/>
    </location>
</feature>
<reference evidence="8" key="1">
    <citation type="submission" date="2023-06" db="EMBL/GenBank/DDBJ databases">
        <title>Genome-scale phylogeny and comparative genomics of the fungal order Sordariales.</title>
        <authorList>
            <consortium name="Lawrence Berkeley National Laboratory"/>
            <person name="Hensen N."/>
            <person name="Bonometti L."/>
            <person name="Westerberg I."/>
            <person name="Brannstrom I.O."/>
            <person name="Guillou S."/>
            <person name="Cros-Aarteil S."/>
            <person name="Calhoun S."/>
            <person name="Haridas S."/>
            <person name="Kuo A."/>
            <person name="Mondo S."/>
            <person name="Pangilinan J."/>
            <person name="Riley R."/>
            <person name="Labutti K."/>
            <person name="Andreopoulos B."/>
            <person name="Lipzen A."/>
            <person name="Chen C."/>
            <person name="Yanf M."/>
            <person name="Daum C."/>
            <person name="Ng V."/>
            <person name="Clum A."/>
            <person name="Steindorff A."/>
            <person name="Ohm R."/>
            <person name="Martin F."/>
            <person name="Silar P."/>
            <person name="Natvig D."/>
            <person name="Lalanne C."/>
            <person name="Gautier V."/>
            <person name="Ament-Velasquez S.L."/>
            <person name="Kruys A."/>
            <person name="Hutchinson M.I."/>
            <person name="Powell A.J."/>
            <person name="Barry K."/>
            <person name="Miller A.N."/>
            <person name="Grigoriev I.V."/>
            <person name="Debuchy R."/>
            <person name="Gladieux P."/>
            <person name="Thoren M.H."/>
            <person name="Johannesson H."/>
        </authorList>
    </citation>
    <scope>NUCLEOTIDE SEQUENCE</scope>
    <source>
        <strain evidence="8">CBS 540.89</strain>
    </source>
</reference>
<dbReference type="InterPro" id="IPR027417">
    <property type="entry name" value="P-loop_NTPase"/>
</dbReference>
<sequence>MATVGSGATAFEQALADFKAGLRLKHRSAFRTATLPDLLAEIDKIQKDQHSSRRLQALGRLKPTLEALNQLGKVVETFVNTSEIVAFVWIASSLAEAFTELLSVYESLGEELPLVLHYEKVFSEDANMKRVLSYLYKDVLEFHRRALKYFQQPMWKQVFQATWKTYKSRFDDLISGIRRHRDLIVNQANLCRIEASLDERKIMDQQFKTIAEAESSRKLRELHGWLRAANVANDQHEYSKLRGEYPGTGYWLLDNPKFKDWFEPLCQSIPPVLWLNGIPGAASLIVEKAQQLDPSPVVLYFFCKHGDNERDNFVSIARSLLSQLLPYNKDILLPYYHDKYVSSTEAVLTTQNTIEDLLKVSLQNFPNVYIVLDGVDECPRKERETIASWFHSLVEGLPQSSPTQVRCLFVSQDDGPARRDFAGVSSVKIRSQDNQRDIEQFSSRWANNIQKKFEVSDEKRESIAKRIVEAAEGMFLLAKLISSNLLHQLDVDELEYELEPGRFPQEINAAYSRIIVRIFDHASESEQRGTRMLLSWLVCAKRSMKWHEIQGAKSIDVDAESVEFRKLRFRVDSKDLCGSLVEIRSDGTVELVHLTAKLKSHVNPVRGDLQLASLCINYLNFPGFTDEPENKDHLILDGYYAFMDYAVVYWVRHLEGSLVSLEKDDSEVLDISSTLGKFLELHYTNPTTRFPVSQGNTTRLCCLEDMDCHDRLQQAVISMRKQITFYGEMNKANTALDLAEIVEQVRAALERLILGAQSGDGTHGKIEKYYGSNLFKCPRLSCKFFSNGFATEEQRDQHLGKHQRPFRCTVAGCPSETIGLASEREFQKHMKDAHGSAQHEDEFPDEDEVSRSLQQPMSTPQFPDFPQSQVTAVVESTSKAQETHDSVSSNIARAVIGLHPTQPPKWWQKREHKCQYCGKVFSRKFNLDSHLHTHSAERPWKCEVCGKAFARESDFNRHFKGHVEGEGFVCGGCGRGFARRDTLANHHKSKSGQKCLAALTQEVAGAQGAVGSLPG</sequence>
<evidence type="ECO:0000259" key="7">
    <source>
        <dbReference type="PROSITE" id="PS50157"/>
    </source>
</evidence>
<dbReference type="EMBL" id="JAUKTV010000012">
    <property type="protein sequence ID" value="KAK0721354.1"/>
    <property type="molecule type" value="Genomic_DNA"/>
</dbReference>
<feature type="compositionally biased region" description="Polar residues" evidence="6">
    <location>
        <begin position="851"/>
        <end position="888"/>
    </location>
</feature>
<keyword evidence="2" id="KW-0677">Repeat</keyword>